<feature type="transmembrane region" description="Helical" evidence="7">
    <location>
        <begin position="97"/>
        <end position="118"/>
    </location>
</feature>
<dbReference type="SUPFAM" id="SSF103473">
    <property type="entry name" value="MFS general substrate transporter"/>
    <property type="match status" value="1"/>
</dbReference>
<feature type="transmembrane region" description="Helical" evidence="7">
    <location>
        <begin position="334"/>
        <end position="354"/>
    </location>
</feature>
<dbReference type="InParanoid" id="A0A507B6K6"/>
<dbReference type="EMBL" id="SKBQ01000109">
    <property type="protein sequence ID" value="TPX18775.1"/>
    <property type="molecule type" value="Genomic_DNA"/>
</dbReference>
<evidence type="ECO:0000259" key="8">
    <source>
        <dbReference type="PROSITE" id="PS50850"/>
    </source>
</evidence>
<evidence type="ECO:0000256" key="1">
    <source>
        <dbReference type="ARBA" id="ARBA00004141"/>
    </source>
</evidence>
<organism evidence="9 10">
    <name type="scientific">Thyridium curvatum</name>
    <dbReference type="NCBI Taxonomy" id="1093900"/>
    <lineage>
        <taxon>Eukaryota</taxon>
        <taxon>Fungi</taxon>
        <taxon>Dikarya</taxon>
        <taxon>Ascomycota</taxon>
        <taxon>Pezizomycotina</taxon>
        <taxon>Sordariomycetes</taxon>
        <taxon>Sordariomycetidae</taxon>
        <taxon>Thyridiales</taxon>
        <taxon>Thyridiaceae</taxon>
        <taxon>Thyridium</taxon>
    </lineage>
</organism>
<evidence type="ECO:0000256" key="7">
    <source>
        <dbReference type="SAM" id="Phobius"/>
    </source>
</evidence>
<keyword evidence="5 7" id="KW-0472">Membrane</keyword>
<feature type="transmembrane region" description="Helical" evidence="7">
    <location>
        <begin position="218"/>
        <end position="241"/>
    </location>
</feature>
<keyword evidence="3 7" id="KW-0812">Transmembrane</keyword>
<evidence type="ECO:0000313" key="9">
    <source>
        <dbReference type="EMBL" id="TPX18775.1"/>
    </source>
</evidence>
<dbReference type="GeneID" id="41978971"/>
<keyword evidence="2" id="KW-0813">Transport</keyword>
<gene>
    <name evidence="9" type="ORF">E0L32_011524</name>
</gene>
<dbReference type="PROSITE" id="PS50850">
    <property type="entry name" value="MFS"/>
    <property type="match status" value="1"/>
</dbReference>
<dbReference type="InterPro" id="IPR036259">
    <property type="entry name" value="MFS_trans_sf"/>
</dbReference>
<keyword evidence="4 7" id="KW-1133">Transmembrane helix</keyword>
<feature type="transmembrane region" description="Helical" evidence="7">
    <location>
        <begin position="185"/>
        <end position="206"/>
    </location>
</feature>
<dbReference type="AlphaFoldDB" id="A0A507B6K6"/>
<evidence type="ECO:0000256" key="2">
    <source>
        <dbReference type="ARBA" id="ARBA00022448"/>
    </source>
</evidence>
<evidence type="ECO:0000256" key="6">
    <source>
        <dbReference type="SAM" id="MobiDB-lite"/>
    </source>
</evidence>
<comment type="caution">
    <text evidence="9">The sequence shown here is derived from an EMBL/GenBank/DDBJ whole genome shotgun (WGS) entry which is preliminary data.</text>
</comment>
<protein>
    <recommendedName>
        <fullName evidence="8">Major facilitator superfamily (MFS) profile domain-containing protein</fullName>
    </recommendedName>
</protein>
<dbReference type="FunFam" id="1.20.1250.20:FF:000188">
    <property type="entry name" value="MFS general substrate transporter"/>
    <property type="match status" value="1"/>
</dbReference>
<accession>A0A507B6K6</accession>
<feature type="transmembrane region" description="Helical" evidence="7">
    <location>
        <begin position="150"/>
        <end position="173"/>
    </location>
</feature>
<dbReference type="PANTHER" id="PTHR43791">
    <property type="entry name" value="PERMEASE-RELATED"/>
    <property type="match status" value="1"/>
</dbReference>
<feature type="compositionally biased region" description="Basic and acidic residues" evidence="6">
    <location>
        <begin position="1"/>
        <end position="23"/>
    </location>
</feature>
<evidence type="ECO:0000313" key="10">
    <source>
        <dbReference type="Proteomes" id="UP000319257"/>
    </source>
</evidence>
<proteinExistence type="predicted"/>
<dbReference type="GO" id="GO:0022857">
    <property type="term" value="F:transmembrane transporter activity"/>
    <property type="evidence" value="ECO:0007669"/>
    <property type="project" value="InterPro"/>
</dbReference>
<feature type="transmembrane region" description="Helical" evidence="7">
    <location>
        <begin position="455"/>
        <end position="480"/>
    </location>
</feature>
<dbReference type="OrthoDB" id="9971669at2759"/>
<keyword evidence="10" id="KW-1185">Reference proteome</keyword>
<dbReference type="Pfam" id="PF07690">
    <property type="entry name" value="MFS_1"/>
    <property type="match status" value="1"/>
</dbReference>
<feature type="region of interest" description="Disordered" evidence="6">
    <location>
        <begin position="1"/>
        <end position="29"/>
    </location>
</feature>
<sequence>MASDKKPTGPLEKPEDAHDEFETSSHQVVGEDESLPAIENVHRNKAFTRKLLLKLDTRIVPVLGVLFLCSFFDRTNVGNAKILGLEKDLKLSNGQYANGLAIFFAFYIAAELPSNLVLKRASPRIWLAFLTAAWGIAGMCLGFVRNYASFLVVRAILGLFEGGLVPGMVLYLSGIYTRGELALRVGLFYVSASLAGAFGGLLARGLSAIPVVGSVDAGWRWIMIIEGLITVVAGVGGYIFLPNSVATASFLTPEERRYGESRLRNDTRRHLTDGQESETVEKFRWSEIRRGVLDVQVFLTATAYFAILSGLYSFGLFLPSIINGLGYTANDAQLWSVIPYAVASVLTVGVAFVSDRLKVRGIIMLVTLPLAIIGYAVIANVGEHDNQVKFGMTFLMATGLYASVPPILVWCSNNSAAHFKRATALGVQLMIANCGGFVCAFIYPSTEAPQYHKSHSIVLGLLAYAWLAKNRILLNVLYCAKVNRDKAQGKYNKYRGYGDDRDPEFRMVL</sequence>
<dbReference type="InterPro" id="IPR020846">
    <property type="entry name" value="MFS_dom"/>
</dbReference>
<reference evidence="9 10" key="1">
    <citation type="submission" date="2019-06" db="EMBL/GenBank/DDBJ databases">
        <title>Draft genome sequence of the filamentous fungus Phialemoniopsis curvata isolated from diesel fuel.</title>
        <authorList>
            <person name="Varaljay V.A."/>
            <person name="Lyon W.J."/>
            <person name="Crouch A.L."/>
            <person name="Drake C.E."/>
            <person name="Hollomon J.M."/>
            <person name="Nadeau L.J."/>
            <person name="Nunn H.S."/>
            <person name="Stevenson B.S."/>
            <person name="Bojanowski C.L."/>
            <person name="Crookes-Goodson W.J."/>
        </authorList>
    </citation>
    <scope>NUCLEOTIDE SEQUENCE [LARGE SCALE GENOMIC DNA]</scope>
    <source>
        <strain evidence="9 10">D216</strain>
    </source>
</reference>
<feature type="transmembrane region" description="Helical" evidence="7">
    <location>
        <begin position="292"/>
        <end position="314"/>
    </location>
</feature>
<feature type="transmembrane region" description="Helical" evidence="7">
    <location>
        <begin position="390"/>
        <end position="410"/>
    </location>
</feature>
<dbReference type="RefSeq" id="XP_031000486.1">
    <property type="nucleotide sequence ID" value="XM_031134263.1"/>
</dbReference>
<dbReference type="FunFam" id="1.20.1250.20:FF:000013">
    <property type="entry name" value="MFS general substrate transporter"/>
    <property type="match status" value="1"/>
</dbReference>
<feature type="transmembrane region" description="Helical" evidence="7">
    <location>
        <begin position="125"/>
        <end position="144"/>
    </location>
</feature>
<feature type="transmembrane region" description="Helical" evidence="7">
    <location>
        <begin position="361"/>
        <end position="378"/>
    </location>
</feature>
<dbReference type="InterPro" id="IPR011701">
    <property type="entry name" value="MFS"/>
</dbReference>
<dbReference type="PANTHER" id="PTHR43791:SF67">
    <property type="entry name" value="TRANSPORTER, PUTATIVE (AFU_ORTHOLOGUE AFUA_3G04010)-RELATED"/>
    <property type="match status" value="1"/>
</dbReference>
<dbReference type="Gene3D" id="1.20.1250.20">
    <property type="entry name" value="MFS general substrate transporter like domains"/>
    <property type="match status" value="2"/>
</dbReference>
<name>A0A507B6K6_9PEZI</name>
<feature type="transmembrane region" description="Helical" evidence="7">
    <location>
        <begin position="422"/>
        <end position="443"/>
    </location>
</feature>
<feature type="domain" description="Major facilitator superfamily (MFS) profile" evidence="8">
    <location>
        <begin position="59"/>
        <end position="483"/>
    </location>
</feature>
<comment type="subcellular location">
    <subcellularLocation>
        <location evidence="1">Membrane</location>
        <topology evidence="1">Multi-pass membrane protein</topology>
    </subcellularLocation>
</comment>
<feature type="transmembrane region" description="Helical" evidence="7">
    <location>
        <begin position="59"/>
        <end position="77"/>
    </location>
</feature>
<dbReference type="GO" id="GO:0016020">
    <property type="term" value="C:membrane"/>
    <property type="evidence" value="ECO:0007669"/>
    <property type="project" value="UniProtKB-SubCell"/>
</dbReference>
<evidence type="ECO:0000256" key="5">
    <source>
        <dbReference type="ARBA" id="ARBA00023136"/>
    </source>
</evidence>
<dbReference type="Proteomes" id="UP000319257">
    <property type="component" value="Unassembled WGS sequence"/>
</dbReference>
<evidence type="ECO:0000256" key="3">
    <source>
        <dbReference type="ARBA" id="ARBA00022692"/>
    </source>
</evidence>
<evidence type="ECO:0000256" key="4">
    <source>
        <dbReference type="ARBA" id="ARBA00022989"/>
    </source>
</evidence>